<protein>
    <submittedName>
        <fullName evidence="2">Uncharacterized protein</fullName>
    </submittedName>
</protein>
<dbReference type="EMBL" id="NHYD01002075">
    <property type="protein sequence ID" value="PPQ88474.1"/>
    <property type="molecule type" value="Genomic_DNA"/>
</dbReference>
<accession>A0A409XCN8</accession>
<dbReference type="STRING" id="93625.A0A409XCN8"/>
<dbReference type="OrthoDB" id="2972176at2759"/>
<reference evidence="2 3" key="1">
    <citation type="journal article" date="2018" name="Evol. Lett.">
        <title>Horizontal gene cluster transfer increased hallucinogenic mushroom diversity.</title>
        <authorList>
            <person name="Reynolds H.T."/>
            <person name="Vijayakumar V."/>
            <person name="Gluck-Thaler E."/>
            <person name="Korotkin H.B."/>
            <person name="Matheny P.B."/>
            <person name="Slot J.C."/>
        </authorList>
    </citation>
    <scope>NUCLEOTIDE SEQUENCE [LARGE SCALE GENOMIC DNA]</scope>
    <source>
        <strain evidence="2 3">2631</strain>
    </source>
</reference>
<dbReference type="AlphaFoldDB" id="A0A409XCN8"/>
<feature type="region of interest" description="Disordered" evidence="1">
    <location>
        <begin position="1"/>
        <end position="33"/>
    </location>
</feature>
<proteinExistence type="predicted"/>
<gene>
    <name evidence="2" type="ORF">CVT25_011920</name>
</gene>
<feature type="compositionally biased region" description="Polar residues" evidence="1">
    <location>
        <begin position="1"/>
        <end position="11"/>
    </location>
</feature>
<sequence length="227" mass="24868">MGSANSFSGNDFDSPSPYPPSSPSLGDSDDDLLLAQSSRATFRSSLASVPESTLRSIVVKLADSNPRFQRAIIKELAYINPDSPPTTPTIARTAHRGKNRRNCKNLSVAMASPLTYRSRSISMSSESPRSPDDSMYHPVGHLEDEVYEFLSRTPDDVAFNVVRTISMWSCCDEDEWSPGCVAAPSYPLPEGHQPGIVSFSDDVFPDSDLEQRFEVDPTFCQPANRGA</sequence>
<evidence type="ECO:0000256" key="1">
    <source>
        <dbReference type="SAM" id="MobiDB-lite"/>
    </source>
</evidence>
<keyword evidence="3" id="KW-1185">Reference proteome</keyword>
<dbReference type="InParanoid" id="A0A409XCN8"/>
<organism evidence="2 3">
    <name type="scientific">Psilocybe cyanescens</name>
    <dbReference type="NCBI Taxonomy" id="93625"/>
    <lineage>
        <taxon>Eukaryota</taxon>
        <taxon>Fungi</taxon>
        <taxon>Dikarya</taxon>
        <taxon>Basidiomycota</taxon>
        <taxon>Agaricomycotina</taxon>
        <taxon>Agaricomycetes</taxon>
        <taxon>Agaricomycetidae</taxon>
        <taxon>Agaricales</taxon>
        <taxon>Agaricineae</taxon>
        <taxon>Strophariaceae</taxon>
        <taxon>Psilocybe</taxon>
    </lineage>
</organism>
<dbReference type="Proteomes" id="UP000283269">
    <property type="component" value="Unassembled WGS sequence"/>
</dbReference>
<comment type="caution">
    <text evidence="2">The sequence shown here is derived from an EMBL/GenBank/DDBJ whole genome shotgun (WGS) entry which is preliminary data.</text>
</comment>
<evidence type="ECO:0000313" key="3">
    <source>
        <dbReference type="Proteomes" id="UP000283269"/>
    </source>
</evidence>
<name>A0A409XCN8_PSICY</name>
<evidence type="ECO:0000313" key="2">
    <source>
        <dbReference type="EMBL" id="PPQ88474.1"/>
    </source>
</evidence>